<dbReference type="EMBL" id="JACHFW010000005">
    <property type="protein sequence ID" value="MBB5264485.1"/>
    <property type="molecule type" value="Genomic_DNA"/>
</dbReference>
<protein>
    <submittedName>
        <fullName evidence="3">Stage IV sporulation protein B</fullName>
        <ecNumber evidence="3">3.4.21.116</ecNumber>
    </submittedName>
</protein>
<evidence type="ECO:0000313" key="4">
    <source>
        <dbReference type="Proteomes" id="UP000543642"/>
    </source>
</evidence>
<keyword evidence="3" id="KW-0378">Hydrolase</keyword>
<evidence type="ECO:0000259" key="2">
    <source>
        <dbReference type="PROSITE" id="PS51494"/>
    </source>
</evidence>
<dbReference type="GO" id="GO:0016787">
    <property type="term" value="F:hydrolase activity"/>
    <property type="evidence" value="ECO:0007669"/>
    <property type="project" value="UniProtKB-KW"/>
</dbReference>
<dbReference type="Gene3D" id="2.30.42.10">
    <property type="match status" value="1"/>
</dbReference>
<keyword evidence="1" id="KW-1133">Transmembrane helix</keyword>
<dbReference type="InterPro" id="IPR008763">
    <property type="entry name" value="Peptidase_S55"/>
</dbReference>
<reference evidence="3 4" key="1">
    <citation type="submission" date="2020-08" db="EMBL/GenBank/DDBJ databases">
        <title>Genomic Encyclopedia of Type Strains, Phase IV (KMG-IV): sequencing the most valuable type-strain genomes for metagenomic binning, comparative biology and taxonomic classification.</title>
        <authorList>
            <person name="Goeker M."/>
        </authorList>
    </citation>
    <scope>NUCLEOTIDE SEQUENCE [LARGE SCALE GENOMIC DNA]</scope>
    <source>
        <strain evidence="3 4">DSM 106146</strain>
    </source>
</reference>
<organism evidence="3 4">
    <name type="scientific">Catenibacillus scindens</name>
    <dbReference type="NCBI Taxonomy" id="673271"/>
    <lineage>
        <taxon>Bacteria</taxon>
        <taxon>Bacillati</taxon>
        <taxon>Bacillota</taxon>
        <taxon>Clostridia</taxon>
        <taxon>Lachnospirales</taxon>
        <taxon>Lachnospiraceae</taxon>
        <taxon>Catenibacillus</taxon>
    </lineage>
</organism>
<feature type="domain" description="Peptidase S55" evidence="2">
    <location>
        <begin position="200"/>
        <end position="426"/>
    </location>
</feature>
<dbReference type="InterPro" id="IPR014219">
    <property type="entry name" value="SpoIVB"/>
</dbReference>
<evidence type="ECO:0000313" key="3">
    <source>
        <dbReference type="EMBL" id="MBB5264485.1"/>
    </source>
</evidence>
<dbReference type="Proteomes" id="UP000543642">
    <property type="component" value="Unassembled WGS sequence"/>
</dbReference>
<keyword evidence="1" id="KW-0812">Transmembrane</keyword>
<gene>
    <name evidence="3" type="ORF">HNP82_001612</name>
</gene>
<dbReference type="NCBIfam" id="TIGR02860">
    <property type="entry name" value="spore_IV_B"/>
    <property type="match status" value="1"/>
</dbReference>
<accession>A0A7W8HB53</accession>
<dbReference type="Pfam" id="PF05580">
    <property type="entry name" value="Peptidase_S55"/>
    <property type="match status" value="1"/>
</dbReference>
<dbReference type="AlphaFoldDB" id="A0A7W8HB53"/>
<comment type="caution">
    <text evidence="3">The sequence shown here is derived from an EMBL/GenBank/DDBJ whole genome shotgun (WGS) entry which is preliminary data.</text>
</comment>
<feature type="transmembrane region" description="Helical" evidence="1">
    <location>
        <begin position="9"/>
        <end position="30"/>
    </location>
</feature>
<name>A0A7W8HB53_9FIRM</name>
<dbReference type="EC" id="3.4.21.116" evidence="3"/>
<dbReference type="InterPro" id="IPR036034">
    <property type="entry name" value="PDZ_sf"/>
</dbReference>
<keyword evidence="4" id="KW-1185">Reference proteome</keyword>
<sequence>MNIRRKYRYLLFIVLFVNIICIFTWAYYLLNEKIPDQLKVKVGTSENFDFELPLTAKTHVEDVSVVSIDQKPLAKSDITLDLSTPFSVELSETGTYSVDLQFLGITLKKINVEAVQSKKVMPVGVPVGIHIRTSGVMVLGTGKVTDAGGNSREPARGIVKSGDYIQSVNGTAVDTISEMTDEIQKCGGKTAILQVLRDGQPLELDIQPVLCPGGEYKTGIWVRDDTQGIGTLSFVDENNRFAALGHGITDVDTSLMIQIEGGALYPASVGSIIKGADGSPGEMVGTIYYSQDYRIGTIEKNTDVGIYGTISAGEWFYDPSRAVELRYKQDVHAGPALIRCCVDGTVKDYEIKITNIDYNSSGDNKDFIIEITDPILLEKTNGIIQGMSGSPILQDGKLVGAVTHVFVNDPTRGYGIFIENMLEAAE</sequence>
<keyword evidence="1" id="KW-0472">Membrane</keyword>
<dbReference type="SUPFAM" id="SSF50156">
    <property type="entry name" value="PDZ domain-like"/>
    <property type="match status" value="1"/>
</dbReference>
<evidence type="ECO:0000256" key="1">
    <source>
        <dbReference type="SAM" id="Phobius"/>
    </source>
</evidence>
<dbReference type="RefSeq" id="WP_183773095.1">
    <property type="nucleotide sequence ID" value="NZ_JACHFW010000005.1"/>
</dbReference>
<dbReference type="PROSITE" id="PS51494">
    <property type="entry name" value="SPOIVB"/>
    <property type="match status" value="1"/>
</dbReference>
<proteinExistence type="predicted"/>